<gene>
    <name evidence="10" type="primary">RvY_07397</name>
    <name evidence="10" type="synonym">RvY_07397.1</name>
    <name evidence="10" type="ORF">RvY_07397-1</name>
</gene>
<evidence type="ECO:0000256" key="3">
    <source>
        <dbReference type="ARBA" id="ARBA00022741"/>
    </source>
</evidence>
<evidence type="ECO:0000313" key="10">
    <source>
        <dbReference type="EMBL" id="GAU95854.1"/>
    </source>
</evidence>
<dbReference type="OrthoDB" id="60033at2759"/>
<dbReference type="FunFam" id="3.30.70.1230:FF:000030">
    <property type="entry name" value="Si:ch211-215j19.12"/>
    <property type="match status" value="1"/>
</dbReference>
<keyword evidence="6" id="KW-0325">Glycoprotein</keyword>
<keyword evidence="7 8" id="KW-0456">Lyase</keyword>
<dbReference type="InterPro" id="IPR011009">
    <property type="entry name" value="Kinase-like_dom_sf"/>
</dbReference>
<dbReference type="AlphaFoldDB" id="A0A1D1V206"/>
<dbReference type="PROSITE" id="PS50125">
    <property type="entry name" value="GUANYLATE_CYCLASE_2"/>
    <property type="match status" value="1"/>
</dbReference>
<dbReference type="GO" id="GO:0001653">
    <property type="term" value="F:peptide receptor activity"/>
    <property type="evidence" value="ECO:0007669"/>
    <property type="project" value="TreeGrafter"/>
</dbReference>
<dbReference type="SUPFAM" id="SSF56112">
    <property type="entry name" value="Protein kinase-like (PK-like)"/>
    <property type="match status" value="1"/>
</dbReference>
<keyword evidence="2" id="KW-0812">Transmembrane</keyword>
<dbReference type="PANTHER" id="PTHR11920:SF494">
    <property type="entry name" value="ATRIAL NATRIURETIC PEPTIDE RECEPTOR 2"/>
    <property type="match status" value="1"/>
</dbReference>
<dbReference type="SUPFAM" id="SSF55073">
    <property type="entry name" value="Nucleotide cyclase"/>
    <property type="match status" value="1"/>
</dbReference>
<dbReference type="Proteomes" id="UP000186922">
    <property type="component" value="Unassembled WGS sequence"/>
</dbReference>
<dbReference type="CDD" id="cd07302">
    <property type="entry name" value="CHD"/>
    <property type="match status" value="1"/>
</dbReference>
<dbReference type="GO" id="GO:0004383">
    <property type="term" value="F:guanylate cyclase activity"/>
    <property type="evidence" value="ECO:0007669"/>
    <property type="project" value="TreeGrafter"/>
</dbReference>
<dbReference type="InterPro" id="IPR001054">
    <property type="entry name" value="A/G_cyclase"/>
</dbReference>
<protein>
    <recommendedName>
        <fullName evidence="9">Guanylate cyclase domain-containing protein</fullName>
    </recommendedName>
</protein>
<keyword evidence="3" id="KW-0547">Nucleotide-binding</keyword>
<evidence type="ECO:0000256" key="6">
    <source>
        <dbReference type="ARBA" id="ARBA00023180"/>
    </source>
</evidence>
<dbReference type="EMBL" id="BDGG01000003">
    <property type="protein sequence ID" value="GAU95854.1"/>
    <property type="molecule type" value="Genomic_DNA"/>
</dbReference>
<dbReference type="GO" id="GO:0000166">
    <property type="term" value="F:nucleotide binding"/>
    <property type="evidence" value="ECO:0007669"/>
    <property type="project" value="UniProtKB-KW"/>
</dbReference>
<dbReference type="GO" id="GO:0007168">
    <property type="term" value="P:receptor guanylyl cyclase signaling pathway"/>
    <property type="evidence" value="ECO:0007669"/>
    <property type="project" value="TreeGrafter"/>
</dbReference>
<evidence type="ECO:0000256" key="2">
    <source>
        <dbReference type="ARBA" id="ARBA00022692"/>
    </source>
</evidence>
<evidence type="ECO:0000256" key="4">
    <source>
        <dbReference type="ARBA" id="ARBA00022989"/>
    </source>
</evidence>
<dbReference type="GO" id="GO:0035556">
    <property type="term" value="P:intracellular signal transduction"/>
    <property type="evidence" value="ECO:0007669"/>
    <property type="project" value="InterPro"/>
</dbReference>
<name>A0A1D1V206_RAMVA</name>
<feature type="domain" description="Guanylate cyclase" evidence="9">
    <location>
        <begin position="155"/>
        <end position="285"/>
    </location>
</feature>
<dbReference type="STRING" id="947166.A0A1D1V206"/>
<evidence type="ECO:0000256" key="8">
    <source>
        <dbReference type="RuleBase" id="RU000405"/>
    </source>
</evidence>
<dbReference type="GO" id="GO:0004016">
    <property type="term" value="F:adenylate cyclase activity"/>
    <property type="evidence" value="ECO:0007669"/>
    <property type="project" value="TreeGrafter"/>
</dbReference>
<evidence type="ECO:0000259" key="9">
    <source>
        <dbReference type="PROSITE" id="PS50125"/>
    </source>
</evidence>
<dbReference type="InterPro" id="IPR018297">
    <property type="entry name" value="A/G_cyclase_CS"/>
</dbReference>
<evidence type="ECO:0000313" key="11">
    <source>
        <dbReference type="Proteomes" id="UP000186922"/>
    </source>
</evidence>
<dbReference type="PANTHER" id="PTHR11920">
    <property type="entry name" value="GUANYLYL CYCLASE"/>
    <property type="match status" value="1"/>
</dbReference>
<keyword evidence="4" id="KW-1133">Transmembrane helix</keyword>
<reference evidence="10 11" key="1">
    <citation type="journal article" date="2016" name="Nat. Commun.">
        <title>Extremotolerant tardigrade genome and improved radiotolerance of human cultured cells by tardigrade-unique protein.</title>
        <authorList>
            <person name="Hashimoto T."/>
            <person name="Horikawa D.D."/>
            <person name="Saito Y."/>
            <person name="Kuwahara H."/>
            <person name="Kozuka-Hata H."/>
            <person name="Shin-I T."/>
            <person name="Minakuchi Y."/>
            <person name="Ohishi K."/>
            <person name="Motoyama A."/>
            <person name="Aizu T."/>
            <person name="Enomoto A."/>
            <person name="Kondo K."/>
            <person name="Tanaka S."/>
            <person name="Hara Y."/>
            <person name="Koshikawa S."/>
            <person name="Sagara H."/>
            <person name="Miura T."/>
            <person name="Yokobori S."/>
            <person name="Miyagawa K."/>
            <person name="Suzuki Y."/>
            <person name="Kubo T."/>
            <person name="Oyama M."/>
            <person name="Kohara Y."/>
            <person name="Fujiyama A."/>
            <person name="Arakawa K."/>
            <person name="Katayama T."/>
            <person name="Toyoda A."/>
            <person name="Kunieda T."/>
        </authorList>
    </citation>
    <scope>NUCLEOTIDE SEQUENCE [LARGE SCALE GENOMIC DNA]</scope>
    <source>
        <strain evidence="10 11">YOKOZUNA-1</strain>
    </source>
</reference>
<dbReference type="Gene3D" id="6.10.250.780">
    <property type="match status" value="1"/>
</dbReference>
<organism evidence="10 11">
    <name type="scientific">Ramazzottius varieornatus</name>
    <name type="common">Water bear</name>
    <name type="synonym">Tardigrade</name>
    <dbReference type="NCBI Taxonomy" id="947166"/>
    <lineage>
        <taxon>Eukaryota</taxon>
        <taxon>Metazoa</taxon>
        <taxon>Ecdysozoa</taxon>
        <taxon>Tardigrada</taxon>
        <taxon>Eutardigrada</taxon>
        <taxon>Parachela</taxon>
        <taxon>Hypsibioidea</taxon>
        <taxon>Ramazzottiidae</taxon>
        <taxon>Ramazzottius</taxon>
    </lineage>
</organism>
<dbReference type="InterPro" id="IPR029787">
    <property type="entry name" value="Nucleotide_cyclase"/>
</dbReference>
<dbReference type="InterPro" id="IPR050401">
    <property type="entry name" value="Cyclic_nucleotide_synthase"/>
</dbReference>
<dbReference type="Gene3D" id="3.30.70.1230">
    <property type="entry name" value="Nucleotide cyclase"/>
    <property type="match status" value="1"/>
</dbReference>
<comment type="similarity">
    <text evidence="8">Belongs to the adenylyl cyclase class-4/guanylyl cyclase family.</text>
</comment>
<accession>A0A1D1V206</accession>
<evidence type="ECO:0000256" key="5">
    <source>
        <dbReference type="ARBA" id="ARBA00023136"/>
    </source>
</evidence>
<dbReference type="PROSITE" id="PS00452">
    <property type="entry name" value="GUANYLATE_CYCLASE_1"/>
    <property type="match status" value="1"/>
</dbReference>
<sequence length="347" mass="38913">MACVMQQIIMGLPQPFAHLPDSNPEVILEKLRRGKLKRSLRPTAQTDMCPPEIAVLIKQCWAMNPLERPRIAQVKSVLREVRRGSSEGGSILDMLIQRMEIYTEDLEKIVQEKTLLHVAERQKTEQLLYQVLPRAVAEQLQRGESVLPESYRSCSVLNTDIVGFTALASASTPFEVVDFLNSLYTTFDICISKFDAYKIETIGDSYVVASGIPERNGDRHATELCRLSLTLLKATANFKIAHKPEEPLQMRLGVHSGPVVAGVVGLRMPRYCLFGDTVTIAAKMESTSLPMKIQLSENCVKCTESSVTRFAFERRDSLTVINHKLAISTYWLLRESPAVTSDSLPRF</sequence>
<proteinExistence type="inferred from homology"/>
<dbReference type="Gene3D" id="1.10.510.10">
    <property type="entry name" value="Transferase(Phosphotransferase) domain 1"/>
    <property type="match status" value="1"/>
</dbReference>
<dbReference type="SMART" id="SM00044">
    <property type="entry name" value="CYCc"/>
    <property type="match status" value="1"/>
</dbReference>
<keyword evidence="11" id="KW-1185">Reference proteome</keyword>
<dbReference type="Pfam" id="PF00211">
    <property type="entry name" value="Guanylate_cyc"/>
    <property type="match status" value="1"/>
</dbReference>
<evidence type="ECO:0000256" key="1">
    <source>
        <dbReference type="ARBA" id="ARBA00004167"/>
    </source>
</evidence>
<dbReference type="GO" id="GO:0005886">
    <property type="term" value="C:plasma membrane"/>
    <property type="evidence" value="ECO:0007669"/>
    <property type="project" value="TreeGrafter"/>
</dbReference>
<evidence type="ECO:0000256" key="7">
    <source>
        <dbReference type="ARBA" id="ARBA00023239"/>
    </source>
</evidence>
<comment type="caution">
    <text evidence="10">The sequence shown here is derived from an EMBL/GenBank/DDBJ whole genome shotgun (WGS) entry which is preliminary data.</text>
</comment>
<comment type="subcellular location">
    <subcellularLocation>
        <location evidence="1">Membrane</location>
        <topology evidence="1">Single-pass membrane protein</topology>
    </subcellularLocation>
</comment>
<keyword evidence="5" id="KW-0472">Membrane</keyword>